<reference evidence="2" key="1">
    <citation type="journal article" date="2017" name="Cell">
        <title>Insights into land plant evolution garnered from the Marchantia polymorpha genome.</title>
        <authorList>
            <person name="Bowman J.L."/>
            <person name="Kohchi T."/>
            <person name="Yamato K.T."/>
            <person name="Jenkins J."/>
            <person name="Shu S."/>
            <person name="Ishizaki K."/>
            <person name="Yamaoka S."/>
            <person name="Nishihama R."/>
            <person name="Nakamura Y."/>
            <person name="Berger F."/>
            <person name="Adam C."/>
            <person name="Aki S.S."/>
            <person name="Althoff F."/>
            <person name="Araki T."/>
            <person name="Arteaga-Vazquez M.A."/>
            <person name="Balasubrmanian S."/>
            <person name="Barry K."/>
            <person name="Bauer D."/>
            <person name="Boehm C.R."/>
            <person name="Briginshaw L."/>
            <person name="Caballero-Perez J."/>
            <person name="Catarino B."/>
            <person name="Chen F."/>
            <person name="Chiyoda S."/>
            <person name="Chovatia M."/>
            <person name="Davies K.M."/>
            <person name="Delmans M."/>
            <person name="Demura T."/>
            <person name="Dierschke T."/>
            <person name="Dolan L."/>
            <person name="Dorantes-Acosta A.E."/>
            <person name="Eklund D.M."/>
            <person name="Florent S.N."/>
            <person name="Flores-Sandoval E."/>
            <person name="Fujiyama A."/>
            <person name="Fukuzawa H."/>
            <person name="Galik B."/>
            <person name="Grimanelli D."/>
            <person name="Grimwood J."/>
            <person name="Grossniklaus U."/>
            <person name="Hamada T."/>
            <person name="Haseloff J."/>
            <person name="Hetherington A.J."/>
            <person name="Higo A."/>
            <person name="Hirakawa Y."/>
            <person name="Hundley H.N."/>
            <person name="Ikeda Y."/>
            <person name="Inoue K."/>
            <person name="Inoue S.I."/>
            <person name="Ishida S."/>
            <person name="Jia Q."/>
            <person name="Kakita M."/>
            <person name="Kanazawa T."/>
            <person name="Kawai Y."/>
            <person name="Kawashima T."/>
            <person name="Kennedy M."/>
            <person name="Kinose K."/>
            <person name="Kinoshita T."/>
            <person name="Kohara Y."/>
            <person name="Koide E."/>
            <person name="Komatsu K."/>
            <person name="Kopischke S."/>
            <person name="Kubo M."/>
            <person name="Kyozuka J."/>
            <person name="Lagercrantz U."/>
            <person name="Lin S.S."/>
            <person name="Lindquist E."/>
            <person name="Lipzen A.M."/>
            <person name="Lu C.W."/>
            <person name="De Luna E."/>
            <person name="Martienssen R.A."/>
            <person name="Minamino N."/>
            <person name="Mizutani M."/>
            <person name="Mizutani M."/>
            <person name="Mochizuki N."/>
            <person name="Monte I."/>
            <person name="Mosher R."/>
            <person name="Nagasaki H."/>
            <person name="Nakagami H."/>
            <person name="Naramoto S."/>
            <person name="Nishitani K."/>
            <person name="Ohtani M."/>
            <person name="Okamoto T."/>
            <person name="Okumura M."/>
            <person name="Phillips J."/>
            <person name="Pollak B."/>
            <person name="Reinders A."/>
            <person name="Rovekamp M."/>
            <person name="Sano R."/>
            <person name="Sawa S."/>
            <person name="Schmid M.W."/>
            <person name="Shirakawa M."/>
            <person name="Solano R."/>
            <person name="Spunde A."/>
            <person name="Suetsugu N."/>
            <person name="Sugano S."/>
            <person name="Sugiyama A."/>
            <person name="Sun R."/>
            <person name="Suzuki Y."/>
            <person name="Takenaka M."/>
            <person name="Takezawa D."/>
            <person name="Tomogane H."/>
            <person name="Tsuzuki M."/>
            <person name="Ueda T."/>
            <person name="Umeda M."/>
            <person name="Ward J.M."/>
            <person name="Watanabe Y."/>
            <person name="Yazaki K."/>
            <person name="Yokoyama R."/>
            <person name="Yoshitake Y."/>
            <person name="Yotsui I."/>
            <person name="Zachgo S."/>
            <person name="Schmutz J."/>
        </authorList>
    </citation>
    <scope>NUCLEOTIDE SEQUENCE [LARGE SCALE GENOMIC DNA]</scope>
    <source>
        <strain evidence="2">Tak-1</strain>
    </source>
</reference>
<evidence type="ECO:0000313" key="1">
    <source>
        <dbReference type="EMBL" id="PTQ47029.1"/>
    </source>
</evidence>
<dbReference type="EMBL" id="KZ772681">
    <property type="protein sequence ID" value="PTQ47029.1"/>
    <property type="molecule type" value="Genomic_DNA"/>
</dbReference>
<sequence length="125" mass="14696">MEYVGPSTGLAQCSERDYESGPIYSNQKPGNFGSARRTRIYGNHLQRAKKLYLQGFHPSQRFLYVHRTLIINSNSSSKRLIYRLTSKLRSTCWTWRQESKQRRHDSCRSPLKMAHLHGQPLWCPR</sequence>
<organism evidence="1 2">
    <name type="scientific">Marchantia polymorpha</name>
    <name type="common">Common liverwort</name>
    <name type="synonym">Marchantia aquatica</name>
    <dbReference type="NCBI Taxonomy" id="3197"/>
    <lineage>
        <taxon>Eukaryota</taxon>
        <taxon>Viridiplantae</taxon>
        <taxon>Streptophyta</taxon>
        <taxon>Embryophyta</taxon>
        <taxon>Marchantiophyta</taxon>
        <taxon>Marchantiopsida</taxon>
        <taxon>Marchantiidae</taxon>
        <taxon>Marchantiales</taxon>
        <taxon>Marchantiaceae</taxon>
        <taxon>Marchantia</taxon>
    </lineage>
</organism>
<gene>
    <name evidence="1" type="ORF">MARPO_0009s0126</name>
</gene>
<protein>
    <submittedName>
        <fullName evidence="1">Uncharacterized protein</fullName>
    </submittedName>
</protein>
<dbReference type="Proteomes" id="UP000244005">
    <property type="component" value="Unassembled WGS sequence"/>
</dbReference>
<proteinExistence type="predicted"/>
<name>A0A2R6XLS0_MARPO</name>
<evidence type="ECO:0000313" key="2">
    <source>
        <dbReference type="Proteomes" id="UP000244005"/>
    </source>
</evidence>
<keyword evidence="2" id="KW-1185">Reference proteome</keyword>
<dbReference type="AlphaFoldDB" id="A0A2R6XLS0"/>
<dbReference type="Gramene" id="Mp7g14410.1">
    <property type="protein sequence ID" value="Mp7g14410.1.cds1"/>
    <property type="gene ID" value="Mp7g14410"/>
</dbReference>
<accession>A0A2R6XLS0</accession>